<protein>
    <submittedName>
        <fullName evidence="1">Uncharacterized protein</fullName>
    </submittedName>
</protein>
<dbReference type="Proteomes" id="UP001596023">
    <property type="component" value="Unassembled WGS sequence"/>
</dbReference>
<proteinExistence type="predicted"/>
<reference evidence="2" key="1">
    <citation type="journal article" date="2019" name="Int. J. Syst. Evol. Microbiol.">
        <title>The Global Catalogue of Microorganisms (GCM) 10K type strain sequencing project: providing services to taxonomists for standard genome sequencing and annotation.</title>
        <authorList>
            <consortium name="The Broad Institute Genomics Platform"/>
            <consortium name="The Broad Institute Genome Sequencing Center for Infectious Disease"/>
            <person name="Wu L."/>
            <person name="Ma J."/>
        </authorList>
    </citation>
    <scope>NUCLEOTIDE SEQUENCE [LARGE SCALE GENOMIC DNA]</scope>
    <source>
        <strain evidence="2">CCUG 66188</strain>
    </source>
</reference>
<dbReference type="EMBL" id="JBHSGN010000024">
    <property type="protein sequence ID" value="MFC4672708.1"/>
    <property type="molecule type" value="Genomic_DNA"/>
</dbReference>
<organism evidence="1 2">
    <name type="scientific">Dysgonomonas termitidis</name>
    <dbReference type="NCBI Taxonomy" id="1516126"/>
    <lineage>
        <taxon>Bacteria</taxon>
        <taxon>Pseudomonadati</taxon>
        <taxon>Bacteroidota</taxon>
        <taxon>Bacteroidia</taxon>
        <taxon>Bacteroidales</taxon>
        <taxon>Dysgonomonadaceae</taxon>
        <taxon>Dysgonomonas</taxon>
    </lineage>
</organism>
<comment type="caution">
    <text evidence="1">The sequence shown here is derived from an EMBL/GenBank/DDBJ whole genome shotgun (WGS) entry which is preliminary data.</text>
</comment>
<name>A0ABV9KRM9_9BACT</name>
<accession>A0ABV9KRM9</accession>
<keyword evidence="2" id="KW-1185">Reference proteome</keyword>
<dbReference type="RefSeq" id="WP_379993904.1">
    <property type="nucleotide sequence ID" value="NZ_JBHSGN010000024.1"/>
</dbReference>
<gene>
    <name evidence="1" type="ORF">ACFO6W_03270</name>
</gene>
<evidence type="ECO:0000313" key="1">
    <source>
        <dbReference type="EMBL" id="MFC4672708.1"/>
    </source>
</evidence>
<evidence type="ECO:0000313" key="2">
    <source>
        <dbReference type="Proteomes" id="UP001596023"/>
    </source>
</evidence>
<sequence length="137" mass="16317">MENILNPSLECTDPDQLQFCLRISDNEFWYCEPNWYNDKLMPDAATPERRLLLKYMGDPKKLLEDAQTDNELKALLANRQLWLHGGSETDDFTKEEKLELLDSYGYTWDSFTDDAERNQIICEIYFEQNPVEFRYDI</sequence>